<organism evidence="1">
    <name type="scientific">mine drainage metagenome</name>
    <dbReference type="NCBI Taxonomy" id="410659"/>
    <lineage>
        <taxon>unclassified sequences</taxon>
        <taxon>metagenomes</taxon>
        <taxon>ecological metagenomes</taxon>
    </lineage>
</organism>
<accession>E6Q7N1</accession>
<dbReference type="AlphaFoldDB" id="E6Q7N1"/>
<gene>
    <name evidence="1" type="ORF">CARN4_1364</name>
</gene>
<protein>
    <submittedName>
        <fullName evidence="1">Uncharacterized protein</fullName>
    </submittedName>
</protein>
<comment type="caution">
    <text evidence="1">The sequence shown here is derived from an EMBL/GenBank/DDBJ whole genome shotgun (WGS) entry which is preliminary data.</text>
</comment>
<sequence length="202" mass="23058">MSCYRTVATSGGFVPKLPPFNSDGLLPPGEYELTLDELEASHLVVGVPGEPWAVKTRRQLVQNLRVLVAQLWQVGVTNIFIDGSFVENKPKPNDIDGYFECKLMDLATGDLQQRLNELDPHHCWTWASSARRPDHSSTKLQLPMWHIYRVELYPHANARTTNSGIRDEHGNELQFPAAFRRERETGNQKGIVKIIREHEHHD</sequence>
<reference evidence="1" key="1">
    <citation type="submission" date="2009-10" db="EMBL/GenBank/DDBJ databases">
        <title>Diversity of trophic interactions inside an arsenic-rich microbial ecosystem.</title>
        <authorList>
            <person name="Bertin P.N."/>
            <person name="Heinrich-Salmeron A."/>
            <person name="Pelletier E."/>
            <person name="Goulhen-Chollet F."/>
            <person name="Arsene-Ploetze F."/>
            <person name="Gallien S."/>
            <person name="Calteau A."/>
            <person name="Vallenet D."/>
            <person name="Casiot C."/>
            <person name="Chane-Woon-Ming B."/>
            <person name="Giloteaux L."/>
            <person name="Barakat M."/>
            <person name="Bonnefoy V."/>
            <person name="Bruneel O."/>
            <person name="Chandler M."/>
            <person name="Cleiss J."/>
            <person name="Duran R."/>
            <person name="Elbaz-Poulichet F."/>
            <person name="Fonknechten N."/>
            <person name="Lauga B."/>
            <person name="Mornico D."/>
            <person name="Ortet P."/>
            <person name="Schaeffer C."/>
            <person name="Siguier P."/>
            <person name="Alexander Thil Smith A."/>
            <person name="Van Dorsselaer A."/>
            <person name="Weissenbach J."/>
            <person name="Medigue C."/>
            <person name="Le Paslier D."/>
        </authorList>
    </citation>
    <scope>NUCLEOTIDE SEQUENCE</scope>
</reference>
<dbReference type="Pfam" id="PF22014">
    <property type="entry name" value="DUF6932"/>
    <property type="match status" value="1"/>
</dbReference>
<evidence type="ECO:0000313" key="1">
    <source>
        <dbReference type="EMBL" id="CBI03206.1"/>
    </source>
</evidence>
<dbReference type="EMBL" id="CABO01000051">
    <property type="protein sequence ID" value="CBI03206.1"/>
    <property type="molecule type" value="Genomic_DNA"/>
</dbReference>
<proteinExistence type="predicted"/>
<name>E6Q7N1_9ZZZZ</name>
<dbReference type="InterPro" id="IPR053860">
    <property type="entry name" value="DUF6932"/>
</dbReference>